<evidence type="ECO:0000313" key="2">
    <source>
        <dbReference type="EMBL" id="KAF9994147.1"/>
    </source>
</evidence>
<evidence type="ECO:0000313" key="3">
    <source>
        <dbReference type="Proteomes" id="UP000749646"/>
    </source>
</evidence>
<feature type="region of interest" description="Disordered" evidence="1">
    <location>
        <begin position="197"/>
        <end position="288"/>
    </location>
</feature>
<dbReference type="EMBL" id="JAAAHW010001648">
    <property type="protein sequence ID" value="KAF9994147.1"/>
    <property type="molecule type" value="Genomic_DNA"/>
</dbReference>
<reference evidence="2" key="1">
    <citation type="journal article" date="2020" name="Fungal Divers.">
        <title>Resolving the Mortierellaceae phylogeny through synthesis of multi-gene phylogenetics and phylogenomics.</title>
        <authorList>
            <person name="Vandepol N."/>
            <person name="Liber J."/>
            <person name="Desiro A."/>
            <person name="Na H."/>
            <person name="Kennedy M."/>
            <person name="Barry K."/>
            <person name="Grigoriev I.V."/>
            <person name="Miller A.N."/>
            <person name="O'Donnell K."/>
            <person name="Stajich J.E."/>
            <person name="Bonito G."/>
        </authorList>
    </citation>
    <scope>NUCLEOTIDE SEQUENCE</scope>
    <source>
        <strain evidence="2">MES-2147</strain>
    </source>
</reference>
<name>A0A9P6MEA0_9FUNG</name>
<dbReference type="Proteomes" id="UP000749646">
    <property type="component" value="Unassembled WGS sequence"/>
</dbReference>
<evidence type="ECO:0000256" key="1">
    <source>
        <dbReference type="SAM" id="MobiDB-lite"/>
    </source>
</evidence>
<sequence>MSDSDTPAPGQHEDRISSRTSTTAKQNKARASKKHLTNEDIDNILTWLEHSPNYNSVNGISGKTPIGKPLKTAIQGFNDMATFVNKRSKGRWSLSGRQMKERFGRYKKSYTTVRPVVNGTGFGITDDDRDKGITKVEHKRDSICHGYDRMECLYGHKPNVDPLMEADTGSSSKQIKETIDDTMEDERDDYAFEHQEYEYRAEGSNKEVQEDDDFDADDDQGDIDNAQLEDDSMISIPNTTATQATDTTSTLQRKRQSSQTGSATKRSKDQRKAPPSLKGELPSNNSLAKAFTDASAKKVEVMRVIEYHKITFERERLKSLNEIENKKQKQDKQKWDLDRDMELKKLQFQKDIEEKRFELEKRRITMEENKMKAALVQTALSSGQSFDDVVKLISLFGKSEDNEDQ</sequence>
<keyword evidence="3" id="KW-1185">Reference proteome</keyword>
<feature type="compositionally biased region" description="Basic and acidic residues" evidence="1">
    <location>
        <begin position="197"/>
        <end position="208"/>
    </location>
</feature>
<gene>
    <name evidence="2" type="ORF">BGZ65_010250</name>
</gene>
<feature type="compositionally biased region" description="Low complexity" evidence="1">
    <location>
        <begin position="239"/>
        <end position="250"/>
    </location>
</feature>
<dbReference type="AlphaFoldDB" id="A0A9P6MEA0"/>
<feature type="region of interest" description="Disordered" evidence="1">
    <location>
        <begin position="1"/>
        <end position="36"/>
    </location>
</feature>
<protein>
    <submittedName>
        <fullName evidence="2">Uncharacterized protein</fullName>
    </submittedName>
</protein>
<dbReference type="OrthoDB" id="2414509at2759"/>
<proteinExistence type="predicted"/>
<feature type="compositionally biased region" description="Acidic residues" evidence="1">
    <location>
        <begin position="209"/>
        <end position="232"/>
    </location>
</feature>
<comment type="caution">
    <text evidence="2">The sequence shown here is derived from an EMBL/GenBank/DDBJ whole genome shotgun (WGS) entry which is preliminary data.</text>
</comment>
<accession>A0A9P6MEA0</accession>
<organism evidence="2 3">
    <name type="scientific">Modicella reniformis</name>
    <dbReference type="NCBI Taxonomy" id="1440133"/>
    <lineage>
        <taxon>Eukaryota</taxon>
        <taxon>Fungi</taxon>
        <taxon>Fungi incertae sedis</taxon>
        <taxon>Mucoromycota</taxon>
        <taxon>Mortierellomycotina</taxon>
        <taxon>Mortierellomycetes</taxon>
        <taxon>Mortierellales</taxon>
        <taxon>Mortierellaceae</taxon>
        <taxon>Modicella</taxon>
    </lineage>
</organism>